<gene>
    <name evidence="2" type="ORF">B5F17_09415</name>
</gene>
<dbReference type="SUPFAM" id="SSF56973">
    <property type="entry name" value="Aerolisin/ETX pore-forming domain"/>
    <property type="match status" value="1"/>
</dbReference>
<name>A0A1Y4LAF2_9FIRM</name>
<evidence type="ECO:0000256" key="1">
    <source>
        <dbReference type="SAM" id="SignalP"/>
    </source>
</evidence>
<protein>
    <submittedName>
        <fullName evidence="2">Uncharacterized protein</fullName>
    </submittedName>
</protein>
<dbReference type="EMBL" id="NFKK01000010">
    <property type="protein sequence ID" value="OUP52469.1"/>
    <property type="molecule type" value="Genomic_DNA"/>
</dbReference>
<accession>A0A1Y4LAF2</accession>
<dbReference type="RefSeq" id="WP_087373354.1">
    <property type="nucleotide sequence ID" value="NZ_NFKK01000010.1"/>
</dbReference>
<dbReference type="CDD" id="cd20223">
    <property type="entry name" value="PFM_epsilon-toxin-like"/>
    <property type="match status" value="1"/>
</dbReference>
<evidence type="ECO:0000313" key="2">
    <source>
        <dbReference type="EMBL" id="OUP52469.1"/>
    </source>
</evidence>
<dbReference type="InterPro" id="IPR004991">
    <property type="entry name" value="Aerolysin-like"/>
</dbReference>
<feature type="signal peptide" evidence="1">
    <location>
        <begin position="1"/>
        <end position="26"/>
    </location>
</feature>
<evidence type="ECO:0000313" key="3">
    <source>
        <dbReference type="Proteomes" id="UP000195897"/>
    </source>
</evidence>
<dbReference type="Gene3D" id="2.170.15.10">
    <property type="entry name" value="Proaerolysin, chain A, domain 3"/>
    <property type="match status" value="1"/>
</dbReference>
<sequence>MRFTARRLIASLSVLGLLAAQSTAFAVDEQKKVEFFEGKEFAGASESAKDDTTIDLTKSKVSADGLSSIKVPYGYIVKLTEKSGHESILLSEGNYNDLGKFGWDNYAATAEVKHYSALEYELQAARVQKVKEVVSAREKELNTALRGDAIAQKTDVGVDNLRVEPVDGNHEEKTELIFTGNTRLTNTTGQKQTLTSQAFDFAESNTISATTTNSIGTSVSASATFNIPIVGSLNTTISTQYNFSKADTKSESKTVTYKIPSQSITLEPGQTVEVRARLEKVKTAGKVRLIGDINGTESGYVNLQKLVGDIGLVPTPDHKLTNGLVYKWKSFEKKPYELSFSNQHVEGEGTYQAEYGSNLYIDVVDVSTNKVQTVQANATEMQGDRSANGSSKDAVELTANAGTFDMTK</sequence>
<organism evidence="2 3">
    <name type="scientific">Butyricicoccus pullicaecorum</name>
    <dbReference type="NCBI Taxonomy" id="501571"/>
    <lineage>
        <taxon>Bacteria</taxon>
        <taxon>Bacillati</taxon>
        <taxon>Bacillota</taxon>
        <taxon>Clostridia</taxon>
        <taxon>Eubacteriales</taxon>
        <taxon>Butyricicoccaceae</taxon>
        <taxon>Butyricicoccus</taxon>
    </lineage>
</organism>
<dbReference type="Pfam" id="PF03318">
    <property type="entry name" value="ETX_MTX2"/>
    <property type="match status" value="1"/>
</dbReference>
<keyword evidence="1" id="KW-0732">Signal</keyword>
<dbReference type="AlphaFoldDB" id="A0A1Y4LAF2"/>
<proteinExistence type="predicted"/>
<dbReference type="Proteomes" id="UP000195897">
    <property type="component" value="Unassembled WGS sequence"/>
</dbReference>
<reference evidence="3" key="1">
    <citation type="submission" date="2017-04" db="EMBL/GenBank/DDBJ databases">
        <title>Function of individual gut microbiota members based on whole genome sequencing of pure cultures obtained from chicken caecum.</title>
        <authorList>
            <person name="Medvecky M."/>
            <person name="Cejkova D."/>
            <person name="Polansky O."/>
            <person name="Karasova D."/>
            <person name="Kubasova T."/>
            <person name="Cizek A."/>
            <person name="Rychlik I."/>
        </authorList>
    </citation>
    <scope>NUCLEOTIDE SEQUENCE [LARGE SCALE GENOMIC DNA]</scope>
    <source>
        <strain evidence="3">An180</strain>
    </source>
</reference>
<comment type="caution">
    <text evidence="2">The sequence shown here is derived from an EMBL/GenBank/DDBJ whole genome shotgun (WGS) entry which is preliminary data.</text>
</comment>
<dbReference type="Gene3D" id="2.60.20.10">
    <property type="entry name" value="Crystallins"/>
    <property type="match status" value="1"/>
</dbReference>
<feature type="chain" id="PRO_5012441239" evidence="1">
    <location>
        <begin position="27"/>
        <end position="408"/>
    </location>
</feature>